<dbReference type="Gene3D" id="3.40.600.10">
    <property type="entry name" value="DNA mismatch repair MutH/Restriction endonuclease, type II"/>
    <property type="match status" value="2"/>
</dbReference>
<dbReference type="NCBIfam" id="NF040973">
    <property type="entry name" value="restrict_Sau3AI"/>
    <property type="match status" value="1"/>
</dbReference>
<dbReference type="CDD" id="cd22356">
    <property type="entry name" value="Sau3AI_N-like"/>
    <property type="match status" value="1"/>
</dbReference>
<dbReference type="CDD" id="cd22355">
    <property type="entry name" value="Sau3AI_C"/>
    <property type="match status" value="1"/>
</dbReference>
<evidence type="ECO:0000256" key="1">
    <source>
        <dbReference type="ARBA" id="ARBA00022722"/>
    </source>
</evidence>
<accession>A0A7G5MW79</accession>
<dbReference type="SMART" id="SM00927">
    <property type="entry name" value="MutH"/>
    <property type="match status" value="1"/>
</dbReference>
<proteinExistence type="predicted"/>
<evidence type="ECO:0000259" key="4">
    <source>
        <dbReference type="SMART" id="SM00927"/>
    </source>
</evidence>
<dbReference type="AlphaFoldDB" id="A0A7G5MW79"/>
<evidence type="ECO:0000313" key="6">
    <source>
        <dbReference type="Proteomes" id="UP000515789"/>
    </source>
</evidence>
<feature type="domain" description="DNA mismatch repair MutH/Type II restriction enzyme Sau3AI" evidence="4">
    <location>
        <begin position="78"/>
        <end position="182"/>
    </location>
</feature>
<dbReference type="GO" id="GO:0003677">
    <property type="term" value="F:DNA binding"/>
    <property type="evidence" value="ECO:0007669"/>
    <property type="project" value="InterPro"/>
</dbReference>
<keyword evidence="3" id="KW-0378">Hydrolase</keyword>
<keyword evidence="1" id="KW-0540">Nuclease</keyword>
<keyword evidence="2" id="KW-0255">Endonuclease</keyword>
<protein>
    <recommendedName>
        <fullName evidence="4">DNA mismatch repair MutH/Type II restriction enzyme Sau3AI domain-containing protein</fullName>
    </recommendedName>
</protein>
<dbReference type="Proteomes" id="UP000515789">
    <property type="component" value="Chromosome"/>
</dbReference>
<name>A0A7G5MW79_9FIRM</name>
<dbReference type="GO" id="GO:0004519">
    <property type="term" value="F:endonuclease activity"/>
    <property type="evidence" value="ECO:0007669"/>
    <property type="project" value="UniProtKB-KW"/>
</dbReference>
<gene>
    <name evidence="5" type="ORF">E5259_15465</name>
</gene>
<dbReference type="EMBL" id="CP039126">
    <property type="protein sequence ID" value="QMW78872.1"/>
    <property type="molecule type" value="Genomic_DNA"/>
</dbReference>
<evidence type="ECO:0000256" key="2">
    <source>
        <dbReference type="ARBA" id="ARBA00022759"/>
    </source>
</evidence>
<evidence type="ECO:0000256" key="3">
    <source>
        <dbReference type="ARBA" id="ARBA00022801"/>
    </source>
</evidence>
<dbReference type="InterPro" id="IPR011337">
    <property type="entry name" value="DNA_rep_MutH/RE_typeII_Sau3AI"/>
</dbReference>
<dbReference type="SUPFAM" id="SSF52980">
    <property type="entry name" value="Restriction endonuclease-like"/>
    <property type="match status" value="2"/>
</dbReference>
<dbReference type="InterPro" id="IPR011335">
    <property type="entry name" value="Restrct_endonuc-II-like"/>
</dbReference>
<sequence length="541" mass="62738">MVVIMARKMKDVLQCAEKQNNYDETDINSIYQYALGIEGKTLLEILQEANLTEEDIEWVRTKETDKGLPGKIIEASYFGYELNSRQEADFGKVGAELKSTPADIDKSTQRYKSGETISVTQIDFSHPVEDDFFKSHLYDKLRMLLVIFYHRNKELPSKLFYNVFYATLFKPSLEDIAIIESDFHEINRKIRSGNAHLLSRSDGTYLSTAPKSTKTVFIEPYYGGEKIVKRSFTLRKEYVNVILASYYTRIKATKEEKFLSEAELLDLKRMTFAEKIQERFKPYLYNSITQIAETLNLFYKQTNADFTKLDVSMISKATIPVLTARMLGLKKLKCEEFTKAGIVVKTIFFNVHGINKEEFRLDDVDFLEIYNSPDPYVEIEVDEETGEEYEVFRTGWTDSELYAQLDGLKYLFVVFQEDPDGEIIFKGSKLWAMSNKDIDLAFEDWMDIRKVLKDGVQLTRVKWGDGERTENNFPGVADARRIHLRPHGKKAFYVEANGETWGNGQLSDTEELPGGRRMTRQSYWLNNTFVREIVKDLLDKD</sequence>
<organism evidence="5 6">
    <name type="scientific">Blautia producta</name>
    <dbReference type="NCBI Taxonomy" id="33035"/>
    <lineage>
        <taxon>Bacteria</taxon>
        <taxon>Bacillati</taxon>
        <taxon>Bacillota</taxon>
        <taxon>Clostridia</taxon>
        <taxon>Lachnospirales</taxon>
        <taxon>Lachnospiraceae</taxon>
        <taxon>Blautia</taxon>
    </lineage>
</organism>
<dbReference type="Pfam" id="PF02976">
    <property type="entry name" value="MutH"/>
    <property type="match status" value="1"/>
</dbReference>
<dbReference type="InterPro" id="IPR037057">
    <property type="entry name" value="DNA_rep_MutH/T2_RE_sf"/>
</dbReference>
<reference evidence="5 6" key="1">
    <citation type="submission" date="2019-04" db="EMBL/GenBank/DDBJ databases">
        <authorList>
            <person name="Schori C."/>
            <person name="Ahrens C."/>
        </authorList>
    </citation>
    <scope>NUCLEOTIDE SEQUENCE [LARGE SCALE GENOMIC DNA]</scope>
    <source>
        <strain evidence="5 6">DSM 2950</strain>
    </source>
</reference>
<dbReference type="GO" id="GO:0016787">
    <property type="term" value="F:hydrolase activity"/>
    <property type="evidence" value="ECO:0007669"/>
    <property type="project" value="UniProtKB-KW"/>
</dbReference>
<evidence type="ECO:0000313" key="5">
    <source>
        <dbReference type="EMBL" id="QMW78872.1"/>
    </source>
</evidence>